<gene>
    <name evidence="1" type="ORF">BK784_19980</name>
</gene>
<proteinExistence type="predicted"/>
<evidence type="ECO:0000313" key="1">
    <source>
        <dbReference type="EMBL" id="OUB96473.1"/>
    </source>
</evidence>
<dbReference type="Proteomes" id="UP000195160">
    <property type="component" value="Unassembled WGS sequence"/>
</dbReference>
<dbReference type="EMBL" id="MOOV01000142">
    <property type="protein sequence ID" value="OUB96473.1"/>
    <property type="molecule type" value="Genomic_DNA"/>
</dbReference>
<organism evidence="1 2">
    <name type="scientific">Bacillus thuringiensis subsp. medellin</name>
    <dbReference type="NCBI Taxonomy" id="79672"/>
    <lineage>
        <taxon>Bacteria</taxon>
        <taxon>Bacillati</taxon>
        <taxon>Bacillota</taxon>
        <taxon>Bacilli</taxon>
        <taxon>Bacillales</taxon>
        <taxon>Bacillaceae</taxon>
        <taxon>Bacillus</taxon>
        <taxon>Bacillus cereus group</taxon>
    </lineage>
</organism>
<name>A0A9X6MZ92_BACTV</name>
<accession>A0A9X6MZ92</accession>
<sequence>MKGKEGTKGFFVFSKKHGRTYVYLVRATYKNQKKKNIPLFSFGRLEDALNNMYNWRDNFDLFPILLSELGYSWEDLHEWILTLETGYSKYGRKLCIAND</sequence>
<protein>
    <submittedName>
        <fullName evidence="1">Uncharacterized protein</fullName>
    </submittedName>
</protein>
<comment type="caution">
    <text evidence="1">The sequence shown here is derived from an EMBL/GenBank/DDBJ whole genome shotgun (WGS) entry which is preliminary data.</text>
</comment>
<reference evidence="1 2" key="1">
    <citation type="submission" date="2016-10" db="EMBL/GenBank/DDBJ databases">
        <title>Comparative genomics of Bacillus thuringiensis reveals a path to pathogens against multiple invertebrate hosts.</title>
        <authorList>
            <person name="Zheng J."/>
            <person name="Gao Q."/>
            <person name="Liu H."/>
            <person name="Peng D."/>
            <person name="Ruan L."/>
            <person name="Sun M."/>
        </authorList>
    </citation>
    <scope>NUCLEOTIDE SEQUENCE [LARGE SCALE GENOMIC DNA]</scope>
    <source>
        <strain evidence="1">T30001</strain>
    </source>
</reference>
<evidence type="ECO:0000313" key="2">
    <source>
        <dbReference type="Proteomes" id="UP000195160"/>
    </source>
</evidence>
<dbReference type="RefSeq" id="WP_088067884.1">
    <property type="nucleotide sequence ID" value="NZ_MOOV01000142.1"/>
</dbReference>
<dbReference type="AlphaFoldDB" id="A0A9X6MZ92"/>